<organism evidence="3 4">
    <name type="scientific">Pararge aegeria aegeria</name>
    <dbReference type="NCBI Taxonomy" id="348720"/>
    <lineage>
        <taxon>Eukaryota</taxon>
        <taxon>Metazoa</taxon>
        <taxon>Ecdysozoa</taxon>
        <taxon>Arthropoda</taxon>
        <taxon>Hexapoda</taxon>
        <taxon>Insecta</taxon>
        <taxon>Pterygota</taxon>
        <taxon>Neoptera</taxon>
        <taxon>Endopterygota</taxon>
        <taxon>Lepidoptera</taxon>
        <taxon>Glossata</taxon>
        <taxon>Ditrysia</taxon>
        <taxon>Papilionoidea</taxon>
        <taxon>Nymphalidae</taxon>
        <taxon>Satyrinae</taxon>
        <taxon>Satyrini</taxon>
        <taxon>Parargina</taxon>
        <taxon>Pararge</taxon>
    </lineage>
</organism>
<comment type="caution">
    <text evidence="3">The sequence shown here is derived from an EMBL/GenBank/DDBJ whole genome shotgun (WGS) entry which is preliminary data.</text>
</comment>
<keyword evidence="4" id="KW-1185">Reference proteome</keyword>
<evidence type="ECO:0000256" key="1">
    <source>
        <dbReference type="SAM" id="MobiDB-lite"/>
    </source>
</evidence>
<reference evidence="3" key="1">
    <citation type="submission" date="2022-03" db="EMBL/GenBank/DDBJ databases">
        <authorList>
            <person name="Lindestad O."/>
        </authorList>
    </citation>
    <scope>NUCLEOTIDE SEQUENCE</scope>
</reference>
<proteinExistence type="predicted"/>
<accession>A0A8S4QN30</accession>
<dbReference type="AlphaFoldDB" id="A0A8S4QN30"/>
<evidence type="ECO:0000313" key="4">
    <source>
        <dbReference type="Proteomes" id="UP000838756"/>
    </source>
</evidence>
<dbReference type="InterPro" id="IPR032071">
    <property type="entry name" value="DUF4806"/>
</dbReference>
<sequence length="302" mass="34918">MSTDPHRNNFEDQIRLKTQKNTEVNQIENYLKLVLENQHNMAQAINVLVNNQKKILHTLASLSVQIDDGFSKAGQTENTDVVLLGESNPVYSEAFKIKPIDSVKELEQMDTLLSDKNQKFKLLKQYSFICSPSDGKGATCAYKVLDMFFTREFLCKCSWTGGSRKNYEVKIGLKGYQKVLNFFYELIHHWDKTYTLENNENFFKIVLKNSVKRKLSNNIRASTKRMRTKKTDPKNKAKTNSEQGNQHANQTQMDTNNTKQNENDKNFSNQREMDANEDGMIDENAVNLKEVIEDEEEEDCLC</sequence>
<protein>
    <submittedName>
        <fullName evidence="3">Jg24106 protein</fullName>
    </submittedName>
</protein>
<feature type="domain" description="DUF4806" evidence="2">
    <location>
        <begin position="97"/>
        <end position="185"/>
    </location>
</feature>
<feature type="region of interest" description="Disordered" evidence="1">
    <location>
        <begin position="218"/>
        <end position="281"/>
    </location>
</feature>
<name>A0A8S4QN30_9NEOP</name>
<dbReference type="Proteomes" id="UP000838756">
    <property type="component" value="Unassembled WGS sequence"/>
</dbReference>
<evidence type="ECO:0000259" key="2">
    <source>
        <dbReference type="Pfam" id="PF16064"/>
    </source>
</evidence>
<dbReference type="EMBL" id="CAKXAJ010008918">
    <property type="protein sequence ID" value="CAH2211021.1"/>
    <property type="molecule type" value="Genomic_DNA"/>
</dbReference>
<gene>
    <name evidence="3" type="primary">jg24106</name>
    <name evidence="3" type="ORF">PAEG_LOCUS2868</name>
</gene>
<dbReference type="OrthoDB" id="7736237at2759"/>
<evidence type="ECO:0000313" key="3">
    <source>
        <dbReference type="EMBL" id="CAH2211021.1"/>
    </source>
</evidence>
<feature type="compositionally biased region" description="Polar residues" evidence="1">
    <location>
        <begin position="238"/>
        <end position="270"/>
    </location>
</feature>
<dbReference type="Pfam" id="PF16064">
    <property type="entry name" value="DUF4806"/>
    <property type="match status" value="1"/>
</dbReference>